<dbReference type="GO" id="GO:0046677">
    <property type="term" value="P:response to antibiotic"/>
    <property type="evidence" value="ECO:0007669"/>
    <property type="project" value="UniProtKB-KW"/>
</dbReference>
<dbReference type="InterPro" id="IPR022791">
    <property type="entry name" value="L-PG_synthase/AglD"/>
</dbReference>
<evidence type="ECO:0000256" key="5">
    <source>
        <dbReference type="ARBA" id="ARBA00023136"/>
    </source>
</evidence>
<feature type="transmembrane region" description="Helical" evidence="6">
    <location>
        <begin position="7"/>
        <end position="28"/>
    </location>
</feature>
<evidence type="ECO:0000256" key="2">
    <source>
        <dbReference type="ARBA" id="ARBA00022475"/>
    </source>
</evidence>
<gene>
    <name evidence="6" type="primary">mprF</name>
    <name evidence="7" type="ORF">BET01_00265</name>
</gene>
<keyword evidence="2" id="KW-1003">Cell membrane</keyword>
<keyword evidence="5 6" id="KW-0472">Membrane</keyword>
<feature type="transmembrane region" description="Helical" evidence="6">
    <location>
        <begin position="113"/>
        <end position="137"/>
    </location>
</feature>
<comment type="function">
    <text evidence="6">Catalyzes the transfer of a lysyl group from L-lysyl-tRNA(Lys) to membrane-bound phosphatidylglycerol (PG), which produces lysylphosphatidylglycerol (LPG), a major component of the bacterial membrane with a positive net charge. LPG synthesis contributes to bacterial virulence as it is involved in the resistance mechanism against cationic antimicrobial peptides (CAMP) produces by the host's immune system (defensins, cathelicidins) and by the competing microorganisms.</text>
</comment>
<dbReference type="GO" id="GO:0050071">
    <property type="term" value="F:phosphatidylglycerol lysyltransferase activity"/>
    <property type="evidence" value="ECO:0007669"/>
    <property type="project" value="UniProtKB-EC"/>
</dbReference>
<dbReference type="EMBL" id="MCIA01000001">
    <property type="protein sequence ID" value="RKD34835.1"/>
    <property type="molecule type" value="Genomic_DNA"/>
</dbReference>
<keyword evidence="4 6" id="KW-1133">Transmembrane helix</keyword>
<dbReference type="EC" id="2.3.2.3" evidence="6"/>
<feature type="transmembrane region" description="Helical" evidence="6">
    <location>
        <begin position="40"/>
        <end position="63"/>
    </location>
</feature>
<dbReference type="GO" id="GO:0006629">
    <property type="term" value="P:lipid metabolic process"/>
    <property type="evidence" value="ECO:0007669"/>
    <property type="project" value="UniProtKB-KW"/>
</dbReference>
<dbReference type="RefSeq" id="WP_120194766.1">
    <property type="nucleotide sequence ID" value="NZ_MCIA01000001.1"/>
</dbReference>
<comment type="subcellular location">
    <subcellularLocation>
        <location evidence="1 6">Cell membrane</location>
        <topology evidence="1 6">Multi-pass membrane protein</topology>
    </subcellularLocation>
</comment>
<keyword evidence="6" id="KW-0808">Transferase</keyword>
<protein>
    <recommendedName>
        <fullName evidence="6">Phosphatidylglycerol lysyltransferase</fullName>
        <ecNumber evidence="6">2.3.2.3</ecNumber>
    </recommendedName>
    <alternativeName>
        <fullName evidence="6">Lysylphosphatidylglycerol synthase</fullName>
    </alternativeName>
</protein>
<feature type="transmembrane region" description="Helical" evidence="6">
    <location>
        <begin position="209"/>
        <end position="233"/>
    </location>
</feature>
<feature type="transmembrane region" description="Helical" evidence="6">
    <location>
        <begin position="258"/>
        <end position="279"/>
    </location>
</feature>
<organism evidence="7 8">
    <name type="scientific">Lacrimispora algidixylanolytica</name>
    <dbReference type="NCBI Taxonomy" id="94868"/>
    <lineage>
        <taxon>Bacteria</taxon>
        <taxon>Bacillati</taxon>
        <taxon>Bacillota</taxon>
        <taxon>Clostridia</taxon>
        <taxon>Lachnospirales</taxon>
        <taxon>Lachnospiraceae</taxon>
        <taxon>Lacrimispora</taxon>
    </lineage>
</organism>
<evidence type="ECO:0000313" key="8">
    <source>
        <dbReference type="Proteomes" id="UP000284277"/>
    </source>
</evidence>
<keyword evidence="3 6" id="KW-0812">Transmembrane</keyword>
<evidence type="ECO:0000256" key="4">
    <source>
        <dbReference type="ARBA" id="ARBA00022989"/>
    </source>
</evidence>
<keyword evidence="8" id="KW-1185">Reference proteome</keyword>
<dbReference type="PANTHER" id="PTHR39087">
    <property type="entry name" value="UPF0104 MEMBRANE PROTEIN MJ1595"/>
    <property type="match status" value="1"/>
</dbReference>
<evidence type="ECO:0000313" key="7">
    <source>
        <dbReference type="EMBL" id="RKD34835.1"/>
    </source>
</evidence>
<keyword evidence="6" id="KW-0046">Antibiotic resistance</keyword>
<comment type="caution">
    <text evidence="7">The sequence shown here is derived from an EMBL/GenBank/DDBJ whole genome shotgun (WGS) entry which is preliminary data.</text>
</comment>
<dbReference type="AlphaFoldDB" id="A0A419TBK3"/>
<reference evidence="7 8" key="1">
    <citation type="submission" date="2016-08" db="EMBL/GenBank/DDBJ databases">
        <title>A new outlook on sporulation: Clostridium algidixylanolyticum.</title>
        <authorList>
            <person name="Poppleton D.I."/>
            <person name="Gribaldo S."/>
        </authorList>
    </citation>
    <scope>NUCLEOTIDE SEQUENCE [LARGE SCALE GENOMIC DNA]</scope>
    <source>
        <strain evidence="7 8">SPL73</strain>
    </source>
</reference>
<dbReference type="GO" id="GO:0005886">
    <property type="term" value="C:plasma membrane"/>
    <property type="evidence" value="ECO:0007669"/>
    <property type="project" value="UniProtKB-SubCell"/>
</dbReference>
<comment type="catalytic activity">
    <reaction evidence="6">
        <text>L-lysyl-tRNA(Lys) + a 1,2-diacyl-sn-glycero-3-phospho-(1'-sn-glycerol) = a 1,2-diacyl-sn-glycero-3-phospho-1'-(3'-O-L-lysyl)-sn-glycerol + tRNA(Lys)</text>
        <dbReference type="Rhea" id="RHEA:10668"/>
        <dbReference type="Rhea" id="RHEA-COMP:9696"/>
        <dbReference type="Rhea" id="RHEA-COMP:9697"/>
        <dbReference type="ChEBI" id="CHEBI:64716"/>
        <dbReference type="ChEBI" id="CHEBI:75792"/>
        <dbReference type="ChEBI" id="CHEBI:78442"/>
        <dbReference type="ChEBI" id="CHEBI:78529"/>
        <dbReference type="EC" id="2.3.2.3"/>
    </reaction>
</comment>
<name>A0A419TBK3_9FIRM</name>
<comment type="similarity">
    <text evidence="6">Belongs to the LPG synthase family.</text>
</comment>
<accession>A0A419TBK3</accession>
<dbReference type="Pfam" id="PF03706">
    <property type="entry name" value="LPG_synthase_TM"/>
    <property type="match status" value="1"/>
</dbReference>
<evidence type="ECO:0000256" key="1">
    <source>
        <dbReference type="ARBA" id="ARBA00004651"/>
    </source>
</evidence>
<proteinExistence type="inferred from homology"/>
<dbReference type="PANTHER" id="PTHR39087:SF2">
    <property type="entry name" value="UPF0104 MEMBRANE PROTEIN MJ1595"/>
    <property type="match status" value="1"/>
</dbReference>
<keyword evidence="6" id="KW-0443">Lipid metabolism</keyword>
<evidence type="ECO:0000256" key="3">
    <source>
        <dbReference type="ARBA" id="ARBA00022692"/>
    </source>
</evidence>
<dbReference type="OrthoDB" id="2043401at2"/>
<feature type="transmembrane region" description="Helical" evidence="6">
    <location>
        <begin position="143"/>
        <end position="163"/>
    </location>
</feature>
<sequence length="286" mass="32896">MKDQKIGYYIVNSIIIVIAIGLLIHTVYANVIDILIKENLAVIISAFLWAGLIYVIKAVRLYLIMLERRITIKRFIKVYMKTTLVNLALPFKSGEIFRIYCYGKEMKSIKLSFLCVMIDRYFDTIPLLILLLCFTTITTKTLLPVVFILILFVLLMTVIYKIFPSTYHYMNKFLIMETNSKNGVRALVLLDKTNGWYTYATELIKGRGLILLILSSITWLMEYGILLLLAWGLSDAFKMIQFVDYMNSVFVGSNNRYVTLYVGISAVLVVFAAVGIYGLSFRKRIK</sequence>
<dbReference type="Proteomes" id="UP000284277">
    <property type="component" value="Unassembled WGS sequence"/>
</dbReference>
<evidence type="ECO:0000256" key="6">
    <source>
        <dbReference type="RuleBase" id="RU363042"/>
    </source>
</evidence>